<dbReference type="HOGENOM" id="CLU_2427044_0_0_1"/>
<dbReference type="RefSeq" id="XP_013259805.1">
    <property type="nucleotide sequence ID" value="XM_013404351.1"/>
</dbReference>
<dbReference type="Proteomes" id="UP000027920">
    <property type="component" value="Unassembled WGS sequence"/>
</dbReference>
<evidence type="ECO:0000259" key="1">
    <source>
        <dbReference type="Pfam" id="PF08031"/>
    </source>
</evidence>
<dbReference type="EMBL" id="AMGV01000005">
    <property type="protein sequence ID" value="KEF57215.1"/>
    <property type="molecule type" value="Genomic_DNA"/>
</dbReference>
<protein>
    <recommendedName>
        <fullName evidence="1">Berberine/berberine-like domain-containing protein</fullName>
    </recommendedName>
</protein>
<evidence type="ECO:0000313" key="3">
    <source>
        <dbReference type="Proteomes" id="UP000027920"/>
    </source>
</evidence>
<comment type="caution">
    <text evidence="2">The sequence shown here is derived from an EMBL/GenBank/DDBJ whole genome shotgun (WGS) entry which is preliminary data.</text>
</comment>
<name>A0A072PNY3_9EURO</name>
<accession>A0A072PNY3</accession>
<dbReference type="GeneID" id="25282319"/>
<dbReference type="STRING" id="1182545.A0A072PNY3"/>
<feature type="domain" description="Berberine/berberine-like" evidence="1">
    <location>
        <begin position="20"/>
        <end position="61"/>
    </location>
</feature>
<gene>
    <name evidence="2" type="ORF">A1O9_07405</name>
</gene>
<keyword evidence="3" id="KW-1185">Reference proteome</keyword>
<dbReference type="InterPro" id="IPR012951">
    <property type="entry name" value="BBE"/>
</dbReference>
<dbReference type="Gene3D" id="3.30.465.10">
    <property type="match status" value="1"/>
</dbReference>
<reference evidence="2 3" key="1">
    <citation type="submission" date="2013-03" db="EMBL/GenBank/DDBJ databases">
        <title>The Genome Sequence of Exophiala aquamarina CBS 119918.</title>
        <authorList>
            <consortium name="The Broad Institute Genomics Platform"/>
            <person name="Cuomo C."/>
            <person name="de Hoog S."/>
            <person name="Gorbushina A."/>
            <person name="Walker B."/>
            <person name="Young S.K."/>
            <person name="Zeng Q."/>
            <person name="Gargeya S."/>
            <person name="Fitzgerald M."/>
            <person name="Haas B."/>
            <person name="Abouelleil A."/>
            <person name="Allen A.W."/>
            <person name="Alvarado L."/>
            <person name="Arachchi H.M."/>
            <person name="Berlin A.M."/>
            <person name="Chapman S.B."/>
            <person name="Gainer-Dewar J."/>
            <person name="Goldberg J."/>
            <person name="Griggs A."/>
            <person name="Gujja S."/>
            <person name="Hansen M."/>
            <person name="Howarth C."/>
            <person name="Imamovic A."/>
            <person name="Ireland A."/>
            <person name="Larimer J."/>
            <person name="McCowan C."/>
            <person name="Murphy C."/>
            <person name="Pearson M."/>
            <person name="Poon T.W."/>
            <person name="Priest M."/>
            <person name="Roberts A."/>
            <person name="Saif S."/>
            <person name="Shea T."/>
            <person name="Sisk P."/>
            <person name="Sykes S."/>
            <person name="Wortman J."/>
            <person name="Nusbaum C."/>
            <person name="Birren B."/>
        </authorList>
    </citation>
    <scope>NUCLEOTIDE SEQUENCE [LARGE SCALE GENOMIC DNA]</scope>
    <source>
        <strain evidence="2 3">CBS 119918</strain>
    </source>
</reference>
<evidence type="ECO:0000313" key="2">
    <source>
        <dbReference type="EMBL" id="KEF57215.1"/>
    </source>
</evidence>
<dbReference type="AlphaFoldDB" id="A0A072PNY3"/>
<proteinExistence type="predicted"/>
<organism evidence="2 3">
    <name type="scientific">Exophiala aquamarina CBS 119918</name>
    <dbReference type="NCBI Taxonomy" id="1182545"/>
    <lineage>
        <taxon>Eukaryota</taxon>
        <taxon>Fungi</taxon>
        <taxon>Dikarya</taxon>
        <taxon>Ascomycota</taxon>
        <taxon>Pezizomycotina</taxon>
        <taxon>Eurotiomycetes</taxon>
        <taxon>Chaetothyriomycetidae</taxon>
        <taxon>Chaetothyriales</taxon>
        <taxon>Herpotrichiellaceae</taxon>
        <taxon>Exophiala</taxon>
    </lineage>
</organism>
<dbReference type="GO" id="GO:0016491">
    <property type="term" value="F:oxidoreductase activity"/>
    <property type="evidence" value="ECO:0007669"/>
    <property type="project" value="InterPro"/>
</dbReference>
<dbReference type="OrthoDB" id="9983560at2759"/>
<sequence>MTCLVAEAEALGRRAPSSGAYMNKADLTDPDWKVHCFGNNYDQLLEIKNQWDPDGVFWCKPCIGHDNWTVGNGFGDEGAIGQRTGKTCRRH</sequence>
<dbReference type="VEuPathDB" id="FungiDB:A1O9_07405"/>
<dbReference type="Pfam" id="PF08031">
    <property type="entry name" value="BBE"/>
    <property type="match status" value="1"/>
</dbReference>
<dbReference type="InterPro" id="IPR016169">
    <property type="entry name" value="FAD-bd_PCMH_sub2"/>
</dbReference>
<dbReference type="GO" id="GO:0050660">
    <property type="term" value="F:flavin adenine dinucleotide binding"/>
    <property type="evidence" value="ECO:0007669"/>
    <property type="project" value="InterPro"/>
</dbReference>